<dbReference type="RefSeq" id="WP_259868390.1">
    <property type="nucleotide sequence ID" value="NZ_JAMQJZ010000004.1"/>
</dbReference>
<accession>A0A9X3WHP5</accession>
<gene>
    <name evidence="20" type="ORF">NC661_07085</name>
</gene>
<evidence type="ECO:0000256" key="11">
    <source>
        <dbReference type="ARBA" id="ARBA00022984"/>
    </source>
</evidence>
<reference evidence="20" key="1">
    <citation type="submission" date="2022-06" db="EMBL/GenBank/DDBJ databases">
        <title>Aquibacillus sp. a new bacterium isolated from soil saline samples.</title>
        <authorList>
            <person name="Galisteo C."/>
            <person name="De La Haba R."/>
            <person name="Sanchez-Porro C."/>
            <person name="Ventosa A."/>
        </authorList>
    </citation>
    <scope>NUCLEOTIDE SEQUENCE</scope>
    <source>
        <strain evidence="20">JCM 12387</strain>
    </source>
</reference>
<feature type="domain" description="Penicillin-binding protein transpeptidase" evidence="18">
    <location>
        <begin position="279"/>
        <end position="549"/>
    </location>
</feature>
<dbReference type="GO" id="GO:0030288">
    <property type="term" value="C:outer membrane-bounded periplasmic space"/>
    <property type="evidence" value="ECO:0007669"/>
    <property type="project" value="TreeGrafter"/>
</dbReference>
<evidence type="ECO:0000256" key="6">
    <source>
        <dbReference type="ARBA" id="ARBA00022676"/>
    </source>
</evidence>
<evidence type="ECO:0000256" key="3">
    <source>
        <dbReference type="ARBA" id="ARBA00022475"/>
    </source>
</evidence>
<keyword evidence="9" id="KW-0378">Hydrolase</keyword>
<keyword evidence="12" id="KW-1133">Transmembrane helix</keyword>
<sequence>MPSTTTIVTQDGEVVGEMYEENRQLVTIDQIPDHVEDAFLAIEDNGFYDHAGVSFSAVMRALYRDVIAMAKVEGGSTITQQLAKNLFLENDKTWMRKTKEVMASIYLERTFSKKKILELYLNEIYFAHGIYGVGTAATFYFNKPVEALTVPEGAMLAAMAKAPNTYSPLNNPDKAKARRDLVLQQMNRFDMLATEETMELQGKTLGINQSEQLEKPWLDDYLDIVIKEASDKYQLTRDELKRGGYQIEVFMDETAQEIAYETLQDDKNFFGSTEGVQASFVLMEQNTGQLHAILGGRDFRLGDLHRAKVPRQPGSTIKPIAVYGPALELEQYKPYSLLEDKSLSYDGYTVSNADGSFDGEVTMYDAIKSSKNTTAVWLLDQVGIGYSKSYLEKMNISLPDQGLAIALGGLEEGLTPIQLVESYRPFIHGGEWTDAHTIGRIYNRNGEVIGEVNPEKNQVYTPQVAWDMLRMLEAVVVSGTARAGDISIDLAGKTGSTQHPNVPSAIKDAWFVGITPVYVSSMWMGYDQTDETQYLSKGSEAPTIATKDILNELSKQQQLDQHFEIPDGVVDLQKPISLPTINDLDATYQIGGFSLLRGELTWTESADERVIYHVYKKENGDDVKVGEVKGKGSYKIDSVNIFQSATYYIVPYNTLTDQEGTPSNEANLSIDF</sequence>
<organism evidence="20 21">
    <name type="scientific">Aquibacillus koreensis</name>
    <dbReference type="NCBI Taxonomy" id="279446"/>
    <lineage>
        <taxon>Bacteria</taxon>
        <taxon>Bacillati</taxon>
        <taxon>Bacillota</taxon>
        <taxon>Bacilli</taxon>
        <taxon>Bacillales</taxon>
        <taxon>Bacillaceae</taxon>
        <taxon>Aquibacillus</taxon>
    </lineage>
</organism>
<dbReference type="PANTHER" id="PTHR32282">
    <property type="entry name" value="BINDING PROTEIN TRANSPEPTIDASE, PUTATIVE-RELATED"/>
    <property type="match status" value="1"/>
</dbReference>
<dbReference type="GO" id="GO:0008658">
    <property type="term" value="F:penicillin binding"/>
    <property type="evidence" value="ECO:0007669"/>
    <property type="project" value="InterPro"/>
</dbReference>
<dbReference type="GO" id="GO:0009252">
    <property type="term" value="P:peptidoglycan biosynthetic process"/>
    <property type="evidence" value="ECO:0007669"/>
    <property type="project" value="UniProtKB-KW"/>
</dbReference>
<dbReference type="Pfam" id="PF00912">
    <property type="entry name" value="Transgly"/>
    <property type="match status" value="1"/>
</dbReference>
<evidence type="ECO:0000256" key="17">
    <source>
        <dbReference type="ARBA" id="ARBA00049902"/>
    </source>
</evidence>
<dbReference type="InterPro" id="IPR001460">
    <property type="entry name" value="PCN-bd_Tpept"/>
</dbReference>
<name>A0A9X3WHP5_9BACI</name>
<evidence type="ECO:0000256" key="8">
    <source>
        <dbReference type="ARBA" id="ARBA00022692"/>
    </source>
</evidence>
<dbReference type="InterPro" id="IPR012338">
    <property type="entry name" value="Beta-lactam/transpept-like"/>
</dbReference>
<dbReference type="GO" id="GO:0009002">
    <property type="term" value="F:serine-type D-Ala-D-Ala carboxypeptidase activity"/>
    <property type="evidence" value="ECO:0007669"/>
    <property type="project" value="UniProtKB-EC"/>
</dbReference>
<keyword evidence="15" id="KW-0961">Cell wall biogenesis/degradation</keyword>
<evidence type="ECO:0000256" key="1">
    <source>
        <dbReference type="ARBA" id="ARBA00007090"/>
    </source>
</evidence>
<dbReference type="GO" id="GO:0006508">
    <property type="term" value="P:proteolysis"/>
    <property type="evidence" value="ECO:0007669"/>
    <property type="project" value="UniProtKB-KW"/>
</dbReference>
<dbReference type="NCBIfam" id="TIGR02074">
    <property type="entry name" value="PBP_1a_fam"/>
    <property type="match status" value="1"/>
</dbReference>
<evidence type="ECO:0000256" key="2">
    <source>
        <dbReference type="ARBA" id="ARBA00007739"/>
    </source>
</evidence>
<keyword evidence="11" id="KW-0573">Peptidoglycan synthesis</keyword>
<dbReference type="InterPro" id="IPR050396">
    <property type="entry name" value="Glycosyltr_51/Transpeptidase"/>
</dbReference>
<evidence type="ECO:0000256" key="15">
    <source>
        <dbReference type="ARBA" id="ARBA00023316"/>
    </source>
</evidence>
<keyword evidence="6" id="KW-0328">Glycosyltransferase</keyword>
<dbReference type="SUPFAM" id="SSF53955">
    <property type="entry name" value="Lysozyme-like"/>
    <property type="match status" value="1"/>
</dbReference>
<dbReference type="InterPro" id="IPR001264">
    <property type="entry name" value="Glyco_trans_51"/>
</dbReference>
<evidence type="ECO:0000256" key="12">
    <source>
        <dbReference type="ARBA" id="ARBA00022989"/>
    </source>
</evidence>
<dbReference type="Gene3D" id="3.40.710.10">
    <property type="entry name" value="DD-peptidase/beta-lactamase superfamily"/>
    <property type="match status" value="1"/>
</dbReference>
<protein>
    <submittedName>
        <fullName evidence="20">PBP1A family penicillin-binding protein</fullName>
    </submittedName>
</protein>
<feature type="domain" description="Glycosyl transferase family 51" evidence="19">
    <location>
        <begin position="12"/>
        <end position="186"/>
    </location>
</feature>
<dbReference type="GO" id="GO:0008955">
    <property type="term" value="F:peptidoglycan glycosyltransferase activity"/>
    <property type="evidence" value="ECO:0007669"/>
    <property type="project" value="UniProtKB-EC"/>
</dbReference>
<dbReference type="AlphaFoldDB" id="A0A9X3WHP5"/>
<keyword evidence="14" id="KW-0511">Multifunctional enzyme</keyword>
<keyword evidence="8" id="KW-0812">Transmembrane</keyword>
<keyword evidence="13" id="KW-0472">Membrane</keyword>
<evidence type="ECO:0000256" key="13">
    <source>
        <dbReference type="ARBA" id="ARBA00023136"/>
    </source>
</evidence>
<evidence type="ECO:0000313" key="21">
    <source>
        <dbReference type="Proteomes" id="UP001145072"/>
    </source>
</evidence>
<dbReference type="Pfam" id="PF00905">
    <property type="entry name" value="Transpeptidase"/>
    <property type="match status" value="1"/>
</dbReference>
<dbReference type="GO" id="GO:0071555">
    <property type="term" value="P:cell wall organization"/>
    <property type="evidence" value="ECO:0007669"/>
    <property type="project" value="UniProtKB-KW"/>
</dbReference>
<evidence type="ECO:0000259" key="19">
    <source>
        <dbReference type="Pfam" id="PF00912"/>
    </source>
</evidence>
<dbReference type="EMBL" id="JAMQJZ010000004">
    <property type="protein sequence ID" value="MDC3420132.1"/>
    <property type="molecule type" value="Genomic_DNA"/>
</dbReference>
<evidence type="ECO:0000256" key="10">
    <source>
        <dbReference type="ARBA" id="ARBA00022960"/>
    </source>
</evidence>
<keyword evidence="7" id="KW-0808">Transferase</keyword>
<keyword evidence="3" id="KW-1003">Cell membrane</keyword>
<evidence type="ECO:0000313" key="20">
    <source>
        <dbReference type="EMBL" id="MDC3420132.1"/>
    </source>
</evidence>
<keyword evidence="4" id="KW-0121">Carboxypeptidase</keyword>
<evidence type="ECO:0000256" key="5">
    <source>
        <dbReference type="ARBA" id="ARBA00022670"/>
    </source>
</evidence>
<keyword evidence="21" id="KW-1185">Reference proteome</keyword>
<evidence type="ECO:0000256" key="16">
    <source>
        <dbReference type="ARBA" id="ARBA00034000"/>
    </source>
</evidence>
<dbReference type="FunFam" id="1.10.3810.10:FF:000001">
    <property type="entry name" value="Penicillin-binding protein 1A"/>
    <property type="match status" value="1"/>
</dbReference>
<comment type="similarity">
    <text evidence="2">In the N-terminal section; belongs to the glycosyltransferase 51 family.</text>
</comment>
<evidence type="ECO:0000256" key="9">
    <source>
        <dbReference type="ARBA" id="ARBA00022801"/>
    </source>
</evidence>
<dbReference type="SUPFAM" id="SSF56601">
    <property type="entry name" value="beta-lactamase/transpeptidase-like"/>
    <property type="match status" value="1"/>
</dbReference>
<evidence type="ECO:0000256" key="7">
    <source>
        <dbReference type="ARBA" id="ARBA00022679"/>
    </source>
</evidence>
<dbReference type="InterPro" id="IPR023346">
    <property type="entry name" value="Lysozyme-like_dom_sf"/>
</dbReference>
<proteinExistence type="inferred from homology"/>
<dbReference type="PANTHER" id="PTHR32282:SF32">
    <property type="entry name" value="PENICILLIN-BINDING PROTEIN 2A"/>
    <property type="match status" value="1"/>
</dbReference>
<evidence type="ECO:0000256" key="4">
    <source>
        <dbReference type="ARBA" id="ARBA00022645"/>
    </source>
</evidence>
<dbReference type="GO" id="GO:0008360">
    <property type="term" value="P:regulation of cell shape"/>
    <property type="evidence" value="ECO:0007669"/>
    <property type="project" value="UniProtKB-KW"/>
</dbReference>
<dbReference type="Gene3D" id="1.10.3810.10">
    <property type="entry name" value="Biosynthetic peptidoglycan transglycosylase-like"/>
    <property type="match status" value="1"/>
</dbReference>
<dbReference type="Proteomes" id="UP001145072">
    <property type="component" value="Unassembled WGS sequence"/>
</dbReference>
<dbReference type="InterPro" id="IPR036950">
    <property type="entry name" value="PBP_transglycosylase"/>
</dbReference>
<keyword evidence="5" id="KW-0645">Protease</keyword>
<evidence type="ECO:0000256" key="14">
    <source>
        <dbReference type="ARBA" id="ARBA00023268"/>
    </source>
</evidence>
<comment type="catalytic activity">
    <reaction evidence="16">
        <text>Preferential cleavage: (Ac)2-L-Lys-D-Ala-|-D-Ala. Also transpeptidation of peptidyl-alanyl moieties that are N-acyl substituents of D-alanine.</text>
        <dbReference type="EC" id="3.4.16.4"/>
    </reaction>
</comment>
<comment type="similarity">
    <text evidence="1">In the C-terminal section; belongs to the transpeptidase family.</text>
</comment>
<comment type="catalytic activity">
    <reaction evidence="17">
        <text>[GlcNAc-(1-&gt;4)-Mur2Ac(oyl-L-Ala-gamma-D-Glu-L-Lys-D-Ala-D-Ala)](n)-di-trans,octa-cis-undecaprenyl diphosphate + beta-D-GlcNAc-(1-&gt;4)-Mur2Ac(oyl-L-Ala-gamma-D-Glu-L-Lys-D-Ala-D-Ala)-di-trans,octa-cis-undecaprenyl diphosphate = [GlcNAc-(1-&gt;4)-Mur2Ac(oyl-L-Ala-gamma-D-Glu-L-Lys-D-Ala-D-Ala)](n+1)-di-trans,octa-cis-undecaprenyl diphosphate + di-trans,octa-cis-undecaprenyl diphosphate + H(+)</text>
        <dbReference type="Rhea" id="RHEA:23708"/>
        <dbReference type="Rhea" id="RHEA-COMP:9602"/>
        <dbReference type="Rhea" id="RHEA-COMP:9603"/>
        <dbReference type="ChEBI" id="CHEBI:15378"/>
        <dbReference type="ChEBI" id="CHEBI:58405"/>
        <dbReference type="ChEBI" id="CHEBI:60033"/>
        <dbReference type="ChEBI" id="CHEBI:78435"/>
        <dbReference type="EC" id="2.4.99.28"/>
    </reaction>
</comment>
<comment type="caution">
    <text evidence="20">The sequence shown here is derived from an EMBL/GenBank/DDBJ whole genome shotgun (WGS) entry which is preliminary data.</text>
</comment>
<keyword evidence="10" id="KW-0133">Cell shape</keyword>
<evidence type="ECO:0000259" key="18">
    <source>
        <dbReference type="Pfam" id="PF00905"/>
    </source>
</evidence>